<organism evidence="3 4">
    <name type="scientific">Nitrosotalea sinensis</name>
    <dbReference type="NCBI Taxonomy" id="1499975"/>
    <lineage>
        <taxon>Archaea</taxon>
        <taxon>Nitrososphaerota</taxon>
        <taxon>Nitrososphaeria</taxon>
        <taxon>Nitrosotaleales</taxon>
        <taxon>Nitrosotaleaceae</taxon>
        <taxon>Nitrosotalea</taxon>
    </lineage>
</organism>
<dbReference type="EMBL" id="FRFC01000003">
    <property type="protein sequence ID" value="SHO43650.1"/>
    <property type="molecule type" value="Genomic_DNA"/>
</dbReference>
<evidence type="ECO:0000313" key="3">
    <source>
        <dbReference type="EMBL" id="SHO43650.1"/>
    </source>
</evidence>
<feature type="region of interest" description="Disordered" evidence="1">
    <location>
        <begin position="270"/>
        <end position="292"/>
    </location>
</feature>
<dbReference type="Proteomes" id="UP000232412">
    <property type="component" value="Unassembled WGS sequence"/>
</dbReference>
<keyword evidence="2" id="KW-1133">Transmembrane helix</keyword>
<evidence type="ECO:0000313" key="4">
    <source>
        <dbReference type="Proteomes" id="UP000232412"/>
    </source>
</evidence>
<proteinExistence type="predicted"/>
<evidence type="ECO:0000256" key="1">
    <source>
        <dbReference type="SAM" id="MobiDB-lite"/>
    </source>
</evidence>
<keyword evidence="2" id="KW-0472">Membrane</keyword>
<feature type="compositionally biased region" description="Low complexity" evidence="1">
    <location>
        <begin position="276"/>
        <end position="291"/>
    </location>
</feature>
<protein>
    <submittedName>
        <fullName evidence="3">Uncharacterized protein</fullName>
    </submittedName>
</protein>
<keyword evidence="4" id="KW-1185">Reference proteome</keyword>
<feature type="transmembrane region" description="Helical" evidence="2">
    <location>
        <begin position="302"/>
        <end position="320"/>
    </location>
</feature>
<gene>
    <name evidence="3" type="ORF">NSIN_20133</name>
</gene>
<dbReference type="AlphaFoldDB" id="A0A2H1EF11"/>
<evidence type="ECO:0000256" key="2">
    <source>
        <dbReference type="SAM" id="Phobius"/>
    </source>
</evidence>
<sequence>MKILLSLLVIPILLVLSGSQAFGQVSMGTAPHEMIKVNIDENGSAHVTHIVNNTVTGFTPVQVDLVDGNMANLTVTDGSGKSVEYASIQKSPLSIILNASQRNMTVIKYDLANVVTNTDGVWKWNYYEPQDTDFTAFYFPSGVDTIWANDRPVYLGERGLGQHGNGFTLEYVINEPTTTQSVQVAGKDYAVGVRTLSGLGNYVFDQSLNTYSFDVDKANMPVTVIMPLDLLSGPYTVTINGNATLHQEFHNNATHAWIGFKPSKSGTIQIKGAAPGQSSESNSGSSAVISGPTQPNTYDSTMVYLAIGGIIAAGIAWLVITRKKARKSEPRT</sequence>
<keyword evidence="2" id="KW-0812">Transmembrane</keyword>
<accession>A0A2H1EF11</accession>
<dbReference type="OrthoDB" id="11500at2157"/>
<reference evidence="4" key="1">
    <citation type="submission" date="2016-12" db="EMBL/GenBank/DDBJ databases">
        <authorList>
            <person name="Herbold C."/>
        </authorList>
    </citation>
    <scope>NUCLEOTIDE SEQUENCE [LARGE SCALE GENOMIC DNA]</scope>
</reference>
<dbReference type="RefSeq" id="WP_101009189.1">
    <property type="nucleotide sequence ID" value="NZ_FRFC01000003.1"/>
</dbReference>
<name>A0A2H1EF11_9ARCH</name>